<evidence type="ECO:0000256" key="4">
    <source>
        <dbReference type="ARBA" id="ARBA00022989"/>
    </source>
</evidence>
<feature type="domain" description="NAC" evidence="13">
    <location>
        <begin position="84"/>
        <end position="234"/>
    </location>
</feature>
<evidence type="ECO:0000313" key="14">
    <source>
        <dbReference type="EMBL" id="KVH99600.1"/>
    </source>
</evidence>
<dbReference type="SUPFAM" id="SSF101941">
    <property type="entry name" value="NAC domain"/>
    <property type="match status" value="1"/>
</dbReference>
<dbReference type="PROSITE" id="PS51005">
    <property type="entry name" value="NAC"/>
    <property type="match status" value="1"/>
</dbReference>
<keyword evidence="4 12" id="KW-1133">Transmembrane helix</keyword>
<feature type="non-terminal residue" evidence="14">
    <location>
        <position position="593"/>
    </location>
</feature>
<feature type="transmembrane region" description="Helical" evidence="12">
    <location>
        <begin position="567"/>
        <end position="591"/>
    </location>
</feature>
<evidence type="ECO:0000256" key="7">
    <source>
        <dbReference type="ARBA" id="ARBA00023136"/>
    </source>
</evidence>
<comment type="caution">
    <text evidence="14">The sequence shown here is derived from an EMBL/GenBank/DDBJ whole genome shotgun (WGS) entry which is preliminary data.</text>
</comment>
<dbReference type="AlphaFoldDB" id="A0A103XZB3"/>
<feature type="region of interest" description="Disordered" evidence="11">
    <location>
        <begin position="317"/>
        <end position="353"/>
    </location>
</feature>
<gene>
    <name evidence="14" type="ORF">Ccrd_022168</name>
</gene>
<dbReference type="GO" id="GO:0000976">
    <property type="term" value="F:transcription cis-regulatory region binding"/>
    <property type="evidence" value="ECO:0007669"/>
    <property type="project" value="UniProtKB-ARBA"/>
</dbReference>
<evidence type="ECO:0000256" key="1">
    <source>
        <dbReference type="ARBA" id="ARBA00004123"/>
    </source>
</evidence>
<evidence type="ECO:0000256" key="11">
    <source>
        <dbReference type="SAM" id="MobiDB-lite"/>
    </source>
</evidence>
<keyword evidence="6" id="KW-0238">DNA-binding</keyword>
<evidence type="ECO:0000313" key="15">
    <source>
        <dbReference type="Proteomes" id="UP000243975"/>
    </source>
</evidence>
<protein>
    <recommendedName>
        <fullName evidence="13">NAC domain-containing protein</fullName>
    </recommendedName>
</protein>
<dbReference type="GO" id="GO:0016020">
    <property type="term" value="C:membrane"/>
    <property type="evidence" value="ECO:0007669"/>
    <property type="project" value="UniProtKB-SubCell"/>
</dbReference>
<dbReference type="Gene3D" id="2.170.150.80">
    <property type="entry name" value="NAC domain"/>
    <property type="match status" value="1"/>
</dbReference>
<dbReference type="FunFam" id="2.170.150.80:FF:000002">
    <property type="entry name" value="Nac domain-containing protein 86"/>
    <property type="match status" value="1"/>
</dbReference>
<dbReference type="Proteomes" id="UP000243975">
    <property type="component" value="Unassembled WGS sequence"/>
</dbReference>
<dbReference type="InterPro" id="IPR003441">
    <property type="entry name" value="NAC-dom"/>
</dbReference>
<dbReference type="EMBL" id="LEKV01003437">
    <property type="protein sequence ID" value="KVH99600.1"/>
    <property type="molecule type" value="Genomic_DNA"/>
</dbReference>
<name>A0A103XZB3_CYNCS</name>
<keyword evidence="5" id="KW-0805">Transcription regulation</keyword>
<dbReference type="OMA" id="CHVVEED"/>
<evidence type="ECO:0000256" key="9">
    <source>
        <dbReference type="ARBA" id="ARBA00023163"/>
    </source>
</evidence>
<accession>A0A103XZB3</accession>
<sequence>TSKRLDPTKIPQSHPLWGHNSSPSRFLSNLSKTVSDQNPLRSISNTIPIHRKTGLFLPNLMGSELIESVRVSKSKSSSSSGKFFPPGFRFHPTDEELVLYYLKRKICRRSLKLDIIGEVDVYKWDPEELPGQSKLKTGDRQWFFFSPRDRKYPNGGRSSRATMNGYWKATGKDRIIKRRSCSVGIKKTLVYYQGRAPSGQRTDWVMHEYTVDEEELKRCPFAQEHYVLYKIFKKSGPGPKNGEQYGAPFVEEEWSDDDCLDVDALLVQKLNPIPVNDFRTGREEEETMLSSDIMEFLNKIIDEPEILPPLPQLLEEGQEFSPESCSTKDDAFGFETPSGPSHEQQDVQPRSEPQPLVVNEDFLEMDDLIGPEPSIHNFESFAFPNFDSFSEFDLYHDSTRFADTGSFGTQQIQLQAAFLDNVEYGTENSGLVSEVINHHHDELPISYDLWEYDQGDSSIMTAQTTHKAISQPSSGVVIEENPGKAEYCVNETNMDNGTSSWFSSALWAFVEAIPTTPASASESSALVNRAFERMSSFGRGRNVNVAAAVGVSTSKRLEKKASSSRGIVYFSVLGVLLAILWVLVGTCMELLGR</sequence>
<dbReference type="GO" id="GO:0005634">
    <property type="term" value="C:nucleus"/>
    <property type="evidence" value="ECO:0007669"/>
    <property type="project" value="UniProtKB-SubCell"/>
</dbReference>
<dbReference type="STRING" id="59895.A0A103XZB3"/>
<dbReference type="InterPro" id="IPR036093">
    <property type="entry name" value="NAC_dom_sf"/>
</dbReference>
<dbReference type="PANTHER" id="PTHR31744:SF216">
    <property type="entry name" value="NAC TRANSCRIPTION FACTOR"/>
    <property type="match status" value="1"/>
</dbReference>
<keyword evidence="15" id="KW-1185">Reference proteome</keyword>
<comment type="subcellular location">
    <subcellularLocation>
        <location evidence="2">Membrane</location>
        <topology evidence="2">Single-pass membrane protein</topology>
    </subcellularLocation>
    <subcellularLocation>
        <location evidence="1">Nucleus</location>
    </subcellularLocation>
</comment>
<dbReference type="Pfam" id="PF02365">
    <property type="entry name" value="NAM"/>
    <property type="match status" value="1"/>
</dbReference>
<organism evidence="14 15">
    <name type="scientific">Cynara cardunculus var. scolymus</name>
    <name type="common">Globe artichoke</name>
    <name type="synonym">Cynara scolymus</name>
    <dbReference type="NCBI Taxonomy" id="59895"/>
    <lineage>
        <taxon>Eukaryota</taxon>
        <taxon>Viridiplantae</taxon>
        <taxon>Streptophyta</taxon>
        <taxon>Embryophyta</taxon>
        <taxon>Tracheophyta</taxon>
        <taxon>Spermatophyta</taxon>
        <taxon>Magnoliopsida</taxon>
        <taxon>eudicotyledons</taxon>
        <taxon>Gunneridae</taxon>
        <taxon>Pentapetalae</taxon>
        <taxon>asterids</taxon>
        <taxon>campanulids</taxon>
        <taxon>Asterales</taxon>
        <taxon>Asteraceae</taxon>
        <taxon>Carduoideae</taxon>
        <taxon>Cardueae</taxon>
        <taxon>Carduinae</taxon>
        <taxon>Cynara</taxon>
    </lineage>
</organism>
<evidence type="ECO:0000256" key="3">
    <source>
        <dbReference type="ARBA" id="ARBA00022692"/>
    </source>
</evidence>
<evidence type="ECO:0000256" key="6">
    <source>
        <dbReference type="ARBA" id="ARBA00023125"/>
    </source>
</evidence>
<proteinExistence type="predicted"/>
<evidence type="ECO:0000256" key="5">
    <source>
        <dbReference type="ARBA" id="ARBA00023015"/>
    </source>
</evidence>
<keyword evidence="3 12" id="KW-0812">Transmembrane</keyword>
<evidence type="ECO:0000256" key="2">
    <source>
        <dbReference type="ARBA" id="ARBA00004167"/>
    </source>
</evidence>
<reference evidence="14 15" key="1">
    <citation type="journal article" date="2016" name="Sci. Rep.">
        <title>The genome sequence of the outbreeding globe artichoke constructed de novo incorporating a phase-aware low-pass sequencing strategy of F1 progeny.</title>
        <authorList>
            <person name="Scaglione D."/>
            <person name="Reyes-Chin-Wo S."/>
            <person name="Acquadro A."/>
            <person name="Froenicke L."/>
            <person name="Portis E."/>
            <person name="Beitel C."/>
            <person name="Tirone M."/>
            <person name="Mauro R."/>
            <person name="Lo Monaco A."/>
            <person name="Mauromicale G."/>
            <person name="Faccioli P."/>
            <person name="Cattivelli L."/>
            <person name="Rieseberg L."/>
            <person name="Michelmore R."/>
            <person name="Lanteri S."/>
        </authorList>
    </citation>
    <scope>NUCLEOTIDE SEQUENCE [LARGE SCALE GENOMIC DNA]</scope>
    <source>
        <strain evidence="14">2C</strain>
    </source>
</reference>
<evidence type="ECO:0000259" key="13">
    <source>
        <dbReference type="PROSITE" id="PS51005"/>
    </source>
</evidence>
<keyword evidence="8" id="KW-0010">Activator</keyword>
<feature type="compositionally biased region" description="Polar residues" evidence="11">
    <location>
        <begin position="338"/>
        <end position="348"/>
    </location>
</feature>
<evidence type="ECO:0000256" key="12">
    <source>
        <dbReference type="SAM" id="Phobius"/>
    </source>
</evidence>
<dbReference type="Gramene" id="KVH99600">
    <property type="protein sequence ID" value="KVH99600"/>
    <property type="gene ID" value="Ccrd_022168"/>
</dbReference>
<evidence type="ECO:0000256" key="10">
    <source>
        <dbReference type="ARBA" id="ARBA00023242"/>
    </source>
</evidence>
<dbReference type="GO" id="GO:0006355">
    <property type="term" value="P:regulation of DNA-templated transcription"/>
    <property type="evidence" value="ECO:0007669"/>
    <property type="project" value="InterPro"/>
</dbReference>
<dbReference type="PANTHER" id="PTHR31744">
    <property type="entry name" value="PROTEIN CUP-SHAPED COTYLEDON 2-RELATED"/>
    <property type="match status" value="1"/>
</dbReference>
<evidence type="ECO:0000256" key="8">
    <source>
        <dbReference type="ARBA" id="ARBA00023159"/>
    </source>
</evidence>
<feature type="region of interest" description="Disordered" evidence="11">
    <location>
        <begin position="1"/>
        <end position="20"/>
    </location>
</feature>
<keyword evidence="10" id="KW-0539">Nucleus</keyword>
<keyword evidence="7 12" id="KW-0472">Membrane</keyword>
<keyword evidence="9" id="KW-0804">Transcription</keyword>